<dbReference type="GO" id="GO:0016301">
    <property type="term" value="F:kinase activity"/>
    <property type="evidence" value="ECO:0007669"/>
    <property type="project" value="UniProtKB-KW"/>
</dbReference>
<dbReference type="Pfam" id="PF01636">
    <property type="entry name" value="APH"/>
    <property type="match status" value="1"/>
</dbReference>
<dbReference type="InterPro" id="IPR011009">
    <property type="entry name" value="Kinase-like_dom_sf"/>
</dbReference>
<dbReference type="Gene3D" id="3.90.1200.10">
    <property type="match status" value="1"/>
</dbReference>
<keyword evidence="2" id="KW-0418">Kinase</keyword>
<sequence length="292" mass="33038">MNPYEARPDKIPVGDRYAAEPFYGRYFPTPDDVQPDPSHFSSTTEDSLKYWGSILDLCSESNRVYEGQEGARDVFAVGSMIIKSSHMHAGLEGRRAGRDFSYADANEVQATVLARSLVEGIQVPQIYFVGKLKDRDVFIQERIPGVGLNVAWQYLSEAQKHAFKQQARDLLRKLGAAKPPTGINSRTYMVPDADPRQHRGIQELEHDSIFSDSNNDPDLGFMHNDLTPSNMIVNDDKIVGVVDWEMAGYFGWKTAGAVHRQIRSPRRENYAALHLPEETLKDILFWSDLYDV</sequence>
<dbReference type="InterPro" id="IPR051678">
    <property type="entry name" value="AGP_Transferase"/>
</dbReference>
<dbReference type="InterPro" id="IPR002575">
    <property type="entry name" value="Aminoglycoside_PTrfase"/>
</dbReference>
<dbReference type="OrthoDB" id="8300194at2759"/>
<evidence type="ECO:0000313" key="2">
    <source>
        <dbReference type="EMBL" id="KAH7309039.1"/>
    </source>
</evidence>
<gene>
    <name evidence="2" type="ORF">B0I35DRAFT_359911</name>
</gene>
<keyword evidence="3" id="KW-1185">Reference proteome</keyword>
<reference evidence="2" key="1">
    <citation type="journal article" date="2021" name="Nat. Commun.">
        <title>Genetic determinants of endophytism in the Arabidopsis root mycobiome.</title>
        <authorList>
            <person name="Mesny F."/>
            <person name="Miyauchi S."/>
            <person name="Thiergart T."/>
            <person name="Pickel B."/>
            <person name="Atanasova L."/>
            <person name="Karlsson M."/>
            <person name="Huettel B."/>
            <person name="Barry K.W."/>
            <person name="Haridas S."/>
            <person name="Chen C."/>
            <person name="Bauer D."/>
            <person name="Andreopoulos W."/>
            <person name="Pangilinan J."/>
            <person name="LaButti K."/>
            <person name="Riley R."/>
            <person name="Lipzen A."/>
            <person name="Clum A."/>
            <person name="Drula E."/>
            <person name="Henrissat B."/>
            <person name="Kohler A."/>
            <person name="Grigoriev I.V."/>
            <person name="Martin F.M."/>
            <person name="Hacquard S."/>
        </authorList>
    </citation>
    <scope>NUCLEOTIDE SEQUENCE</scope>
    <source>
        <strain evidence="2">MPI-CAGE-CH-0235</strain>
    </source>
</reference>
<feature type="domain" description="Aminoglycoside phosphotransferase" evidence="1">
    <location>
        <begin position="112"/>
        <end position="249"/>
    </location>
</feature>
<dbReference type="EMBL" id="JAGPNK010000014">
    <property type="protein sequence ID" value="KAH7309039.1"/>
    <property type="molecule type" value="Genomic_DNA"/>
</dbReference>
<dbReference type="Proteomes" id="UP000813444">
    <property type="component" value="Unassembled WGS sequence"/>
</dbReference>
<evidence type="ECO:0000259" key="1">
    <source>
        <dbReference type="Pfam" id="PF01636"/>
    </source>
</evidence>
<dbReference type="PANTHER" id="PTHR21310">
    <property type="entry name" value="AMINOGLYCOSIDE PHOSPHOTRANSFERASE-RELATED-RELATED"/>
    <property type="match status" value="1"/>
</dbReference>
<organism evidence="2 3">
    <name type="scientific">Stachybotrys elegans</name>
    <dbReference type="NCBI Taxonomy" id="80388"/>
    <lineage>
        <taxon>Eukaryota</taxon>
        <taxon>Fungi</taxon>
        <taxon>Dikarya</taxon>
        <taxon>Ascomycota</taxon>
        <taxon>Pezizomycotina</taxon>
        <taxon>Sordariomycetes</taxon>
        <taxon>Hypocreomycetidae</taxon>
        <taxon>Hypocreales</taxon>
        <taxon>Stachybotryaceae</taxon>
        <taxon>Stachybotrys</taxon>
    </lineage>
</organism>
<keyword evidence="2" id="KW-0808">Transferase</keyword>
<comment type="caution">
    <text evidence="2">The sequence shown here is derived from an EMBL/GenBank/DDBJ whole genome shotgun (WGS) entry which is preliminary data.</text>
</comment>
<dbReference type="AlphaFoldDB" id="A0A8K0WMN8"/>
<dbReference type="SUPFAM" id="SSF56112">
    <property type="entry name" value="Protein kinase-like (PK-like)"/>
    <property type="match status" value="1"/>
</dbReference>
<proteinExistence type="predicted"/>
<evidence type="ECO:0000313" key="3">
    <source>
        <dbReference type="Proteomes" id="UP000813444"/>
    </source>
</evidence>
<dbReference type="PANTHER" id="PTHR21310:SF15">
    <property type="entry name" value="AMINOGLYCOSIDE PHOSPHOTRANSFERASE DOMAIN-CONTAINING PROTEIN"/>
    <property type="match status" value="1"/>
</dbReference>
<protein>
    <submittedName>
        <fullName evidence="2">Kinase-like domain-containing protein</fullName>
    </submittedName>
</protein>
<accession>A0A8K0WMN8</accession>
<name>A0A8K0WMN8_9HYPO</name>